<evidence type="ECO:0000313" key="4">
    <source>
        <dbReference type="Proteomes" id="UP000614469"/>
    </source>
</evidence>
<dbReference type="GO" id="GO:0005886">
    <property type="term" value="C:plasma membrane"/>
    <property type="evidence" value="ECO:0007669"/>
    <property type="project" value="TreeGrafter"/>
</dbReference>
<dbReference type="Proteomes" id="UP000614469">
    <property type="component" value="Unassembled WGS sequence"/>
</dbReference>
<dbReference type="EMBL" id="JACNJN010000076">
    <property type="protein sequence ID" value="MBC8334681.1"/>
    <property type="molecule type" value="Genomic_DNA"/>
</dbReference>
<dbReference type="SUPFAM" id="SSF50475">
    <property type="entry name" value="FMN-binding split barrel"/>
    <property type="match status" value="1"/>
</dbReference>
<dbReference type="NCBIfam" id="TIGR00026">
    <property type="entry name" value="hi_GC_TIGR00026"/>
    <property type="match status" value="1"/>
</dbReference>
<dbReference type="InterPro" id="IPR012349">
    <property type="entry name" value="Split_barrel_FMN-bd"/>
</dbReference>
<proteinExistence type="inferred from homology"/>
<comment type="caution">
    <text evidence="3">The sequence shown here is derived from an EMBL/GenBank/DDBJ whole genome shotgun (WGS) entry which is preliminary data.</text>
</comment>
<comment type="catalytic activity">
    <reaction evidence="2">
        <text>oxidized coenzyme F420-(gamma-L-Glu)(n) + a quinol + H(+) = reduced coenzyme F420-(gamma-L-Glu)(n) + a quinone</text>
        <dbReference type="Rhea" id="RHEA:39663"/>
        <dbReference type="Rhea" id="RHEA-COMP:12939"/>
        <dbReference type="Rhea" id="RHEA-COMP:14378"/>
        <dbReference type="ChEBI" id="CHEBI:15378"/>
        <dbReference type="ChEBI" id="CHEBI:24646"/>
        <dbReference type="ChEBI" id="CHEBI:132124"/>
        <dbReference type="ChEBI" id="CHEBI:133980"/>
        <dbReference type="ChEBI" id="CHEBI:139511"/>
    </reaction>
</comment>
<dbReference type="Gene3D" id="2.30.110.10">
    <property type="entry name" value="Electron Transport, Fmn-binding Protein, Chain A"/>
    <property type="match status" value="1"/>
</dbReference>
<dbReference type="InterPro" id="IPR004378">
    <property type="entry name" value="F420H2_quin_Rdtase"/>
</dbReference>
<sequence length="168" mass="19131">MDKNKDKYQRNWIQKALLNFTSSKIGARISSRILHPLDKAVLKLTKNSSSLTSILSGIPVIVLTTIGARSGEPRTVPLLGVIKDGKIFLIASNWGQKHHPGWYYNLKKNKEAQLSIGKEKGHYIARDATYAEREEYWIIAVRMYPGYAEYKKRITSRKIPMFILSPKG</sequence>
<accession>A0A8J6NKK3</accession>
<dbReference type="PANTHER" id="PTHR39428">
    <property type="entry name" value="F420H(2)-DEPENDENT QUINONE REDUCTASE RV1261C"/>
    <property type="match status" value="1"/>
</dbReference>
<dbReference type="Pfam" id="PF04075">
    <property type="entry name" value="F420H2_quin_red"/>
    <property type="match status" value="1"/>
</dbReference>
<organism evidence="3 4">
    <name type="scientific">Candidatus Desulfolinea nitratireducens</name>
    <dbReference type="NCBI Taxonomy" id="2841698"/>
    <lineage>
        <taxon>Bacteria</taxon>
        <taxon>Bacillati</taxon>
        <taxon>Chloroflexota</taxon>
        <taxon>Anaerolineae</taxon>
        <taxon>Anaerolineales</taxon>
        <taxon>Anaerolineales incertae sedis</taxon>
        <taxon>Candidatus Desulfolinea</taxon>
    </lineage>
</organism>
<dbReference type="GO" id="GO:0070967">
    <property type="term" value="F:coenzyme F420 binding"/>
    <property type="evidence" value="ECO:0007669"/>
    <property type="project" value="TreeGrafter"/>
</dbReference>
<dbReference type="GO" id="GO:0016491">
    <property type="term" value="F:oxidoreductase activity"/>
    <property type="evidence" value="ECO:0007669"/>
    <property type="project" value="InterPro"/>
</dbReference>
<name>A0A8J6NKK3_9CHLR</name>
<evidence type="ECO:0000313" key="3">
    <source>
        <dbReference type="EMBL" id="MBC8334681.1"/>
    </source>
</evidence>
<protein>
    <submittedName>
        <fullName evidence="3">Nitroreductase family deazaflavin-dependent oxidoreductase</fullName>
    </submittedName>
</protein>
<dbReference type="PANTHER" id="PTHR39428:SF3">
    <property type="entry name" value="DEAZAFLAVIN-DEPENDENT NITROREDUCTASE"/>
    <property type="match status" value="1"/>
</dbReference>
<evidence type="ECO:0000256" key="2">
    <source>
        <dbReference type="ARBA" id="ARBA00049106"/>
    </source>
</evidence>
<comment type="similarity">
    <text evidence="1">Belongs to the F420H(2)-dependent quinone reductase family.</text>
</comment>
<evidence type="ECO:0000256" key="1">
    <source>
        <dbReference type="ARBA" id="ARBA00008710"/>
    </source>
</evidence>
<dbReference type="AlphaFoldDB" id="A0A8J6NKK3"/>
<reference evidence="3 4" key="1">
    <citation type="submission" date="2020-08" db="EMBL/GenBank/DDBJ databases">
        <title>Bridging the membrane lipid divide: bacteria of the FCB group superphylum have the potential to synthesize archaeal ether lipids.</title>
        <authorList>
            <person name="Villanueva L."/>
            <person name="Von Meijenfeldt F.A.B."/>
            <person name="Westbye A.B."/>
            <person name="Yadav S."/>
            <person name="Hopmans E.C."/>
            <person name="Dutilh B.E."/>
            <person name="Sinninghe Damste J.S."/>
        </authorList>
    </citation>
    <scope>NUCLEOTIDE SEQUENCE [LARGE SCALE GENOMIC DNA]</scope>
    <source>
        <strain evidence="3">NIOZ-UU36</strain>
    </source>
</reference>
<gene>
    <name evidence="3" type="ORF">H8E29_05410</name>
</gene>